<gene>
    <name evidence="1" type="ORF">JAAARDRAFT_40686</name>
</gene>
<evidence type="ECO:0000313" key="1">
    <source>
        <dbReference type="EMBL" id="KDQ51860.1"/>
    </source>
</evidence>
<protein>
    <submittedName>
        <fullName evidence="1">Uncharacterized protein</fullName>
    </submittedName>
</protein>
<dbReference type="EMBL" id="KL197744">
    <property type="protein sequence ID" value="KDQ51860.1"/>
    <property type="molecule type" value="Genomic_DNA"/>
</dbReference>
<dbReference type="Proteomes" id="UP000027265">
    <property type="component" value="Unassembled WGS sequence"/>
</dbReference>
<name>A0A067PDE3_9AGAM</name>
<sequence length="124" mass="13740">MGTANFALAAALGEWSSVSDGGVPNLQYRLRLCPHLRRLTVEGANFNQRLGHYGRFGDVVRDCLDIRKQAGVRVDVLEVTNCPMVSEDDAQFLEKSVGIVTWHRVDVGLQDEGRDAESTLLLVR</sequence>
<dbReference type="InParanoid" id="A0A067PDE3"/>
<evidence type="ECO:0000313" key="2">
    <source>
        <dbReference type="Proteomes" id="UP000027265"/>
    </source>
</evidence>
<dbReference type="AlphaFoldDB" id="A0A067PDE3"/>
<accession>A0A067PDE3</accession>
<reference evidence="2" key="1">
    <citation type="journal article" date="2014" name="Proc. Natl. Acad. Sci. U.S.A.">
        <title>Extensive sampling of basidiomycete genomes demonstrates inadequacy of the white-rot/brown-rot paradigm for wood decay fungi.</title>
        <authorList>
            <person name="Riley R."/>
            <person name="Salamov A.A."/>
            <person name="Brown D.W."/>
            <person name="Nagy L.G."/>
            <person name="Floudas D."/>
            <person name="Held B.W."/>
            <person name="Levasseur A."/>
            <person name="Lombard V."/>
            <person name="Morin E."/>
            <person name="Otillar R."/>
            <person name="Lindquist E.A."/>
            <person name="Sun H."/>
            <person name="LaButti K.M."/>
            <person name="Schmutz J."/>
            <person name="Jabbour D."/>
            <person name="Luo H."/>
            <person name="Baker S.E."/>
            <person name="Pisabarro A.G."/>
            <person name="Walton J.D."/>
            <person name="Blanchette R.A."/>
            <person name="Henrissat B."/>
            <person name="Martin F."/>
            <person name="Cullen D."/>
            <person name="Hibbett D.S."/>
            <person name="Grigoriev I.V."/>
        </authorList>
    </citation>
    <scope>NUCLEOTIDE SEQUENCE [LARGE SCALE GENOMIC DNA]</scope>
    <source>
        <strain evidence="2">MUCL 33604</strain>
    </source>
</reference>
<organism evidence="1 2">
    <name type="scientific">Jaapia argillacea MUCL 33604</name>
    <dbReference type="NCBI Taxonomy" id="933084"/>
    <lineage>
        <taxon>Eukaryota</taxon>
        <taxon>Fungi</taxon>
        <taxon>Dikarya</taxon>
        <taxon>Basidiomycota</taxon>
        <taxon>Agaricomycotina</taxon>
        <taxon>Agaricomycetes</taxon>
        <taxon>Agaricomycetidae</taxon>
        <taxon>Jaapiales</taxon>
        <taxon>Jaapiaceae</taxon>
        <taxon>Jaapia</taxon>
    </lineage>
</organism>
<dbReference type="HOGENOM" id="CLU_2004255_0_0_1"/>
<keyword evidence="2" id="KW-1185">Reference proteome</keyword>
<proteinExistence type="predicted"/>